<comment type="caution">
    <text evidence="3">The sequence shown here is derived from an EMBL/GenBank/DDBJ whole genome shotgun (WGS) entry which is preliminary data.</text>
</comment>
<evidence type="ECO:0000313" key="4">
    <source>
        <dbReference type="Proteomes" id="UP001162175"/>
    </source>
</evidence>
<name>A0AA43QYI2_MYCAR</name>
<dbReference type="GO" id="GO:0042276">
    <property type="term" value="P:error-prone translesion synthesis"/>
    <property type="evidence" value="ECO:0007669"/>
    <property type="project" value="TreeGrafter"/>
</dbReference>
<dbReference type="InterPro" id="IPR017961">
    <property type="entry name" value="DNA_pol_Y-fam_little_finger"/>
</dbReference>
<dbReference type="PROSITE" id="PS50173">
    <property type="entry name" value="UMUC"/>
    <property type="match status" value="1"/>
</dbReference>
<feature type="domain" description="UmuC" evidence="2">
    <location>
        <begin position="5"/>
        <end position="186"/>
    </location>
</feature>
<dbReference type="InterPro" id="IPR043128">
    <property type="entry name" value="Rev_trsase/Diguanyl_cyclase"/>
</dbReference>
<dbReference type="InterPro" id="IPR043502">
    <property type="entry name" value="DNA/RNA_pol_sf"/>
</dbReference>
<dbReference type="PANTHER" id="PTHR11076">
    <property type="entry name" value="DNA REPAIR POLYMERASE UMUC / TRANSFERASE FAMILY MEMBER"/>
    <property type="match status" value="1"/>
</dbReference>
<organism evidence="3 4">
    <name type="scientific">Mycoplasmopsis arginini</name>
    <name type="common">Mycoplasma arginini</name>
    <dbReference type="NCBI Taxonomy" id="2094"/>
    <lineage>
        <taxon>Bacteria</taxon>
        <taxon>Bacillati</taxon>
        <taxon>Mycoplasmatota</taxon>
        <taxon>Mycoplasmoidales</taxon>
        <taxon>Metamycoplasmataceae</taxon>
        <taxon>Mycoplasmopsis</taxon>
    </lineage>
</organism>
<dbReference type="GO" id="GO:0009432">
    <property type="term" value="P:SOS response"/>
    <property type="evidence" value="ECO:0007669"/>
    <property type="project" value="TreeGrafter"/>
</dbReference>
<dbReference type="PANTHER" id="PTHR11076:SF33">
    <property type="entry name" value="DNA POLYMERASE KAPPA"/>
    <property type="match status" value="1"/>
</dbReference>
<dbReference type="InterPro" id="IPR050116">
    <property type="entry name" value="DNA_polymerase-Y"/>
</dbReference>
<dbReference type="GO" id="GO:0003887">
    <property type="term" value="F:DNA-directed DNA polymerase activity"/>
    <property type="evidence" value="ECO:0007669"/>
    <property type="project" value="InterPro"/>
</dbReference>
<dbReference type="Gene3D" id="1.10.150.20">
    <property type="entry name" value="5' to 3' exonuclease, C-terminal subdomain"/>
    <property type="match status" value="1"/>
</dbReference>
<accession>A0AA43QYI2</accession>
<dbReference type="InterPro" id="IPR001126">
    <property type="entry name" value="UmuC"/>
</dbReference>
<dbReference type="AlphaFoldDB" id="A0AA43QYI2"/>
<evidence type="ECO:0000256" key="1">
    <source>
        <dbReference type="ARBA" id="ARBA00010945"/>
    </source>
</evidence>
<dbReference type="GO" id="GO:0005829">
    <property type="term" value="C:cytosol"/>
    <property type="evidence" value="ECO:0007669"/>
    <property type="project" value="TreeGrafter"/>
</dbReference>
<dbReference type="Proteomes" id="UP001162175">
    <property type="component" value="Unassembled WGS sequence"/>
</dbReference>
<dbReference type="CDD" id="cd03586">
    <property type="entry name" value="PolY_Pol_IV_kappa"/>
    <property type="match status" value="1"/>
</dbReference>
<dbReference type="InterPro" id="IPR022880">
    <property type="entry name" value="DNApol_IV"/>
</dbReference>
<dbReference type="Gene3D" id="3.30.1490.100">
    <property type="entry name" value="DNA polymerase, Y-family, little finger domain"/>
    <property type="match status" value="1"/>
</dbReference>
<dbReference type="SUPFAM" id="SSF100879">
    <property type="entry name" value="Lesion bypass DNA polymerase (Y-family), little finger domain"/>
    <property type="match status" value="1"/>
</dbReference>
<dbReference type="GO" id="GO:0006281">
    <property type="term" value="P:DNA repair"/>
    <property type="evidence" value="ECO:0007669"/>
    <property type="project" value="InterPro"/>
</dbReference>
<dbReference type="EMBL" id="JAPFAR010000042">
    <property type="protein sequence ID" value="MDI3349556.1"/>
    <property type="molecule type" value="Genomic_DNA"/>
</dbReference>
<evidence type="ECO:0000313" key="3">
    <source>
        <dbReference type="EMBL" id="MDI3349556.1"/>
    </source>
</evidence>
<dbReference type="Gene3D" id="3.40.1170.60">
    <property type="match status" value="1"/>
</dbReference>
<gene>
    <name evidence="3" type="ORF">DCBHLPFO_00191</name>
</gene>
<dbReference type="InterPro" id="IPR036775">
    <property type="entry name" value="DNA_pol_Y-fam_lit_finger_sf"/>
</dbReference>
<dbReference type="Gene3D" id="3.30.70.270">
    <property type="match status" value="1"/>
</dbReference>
<dbReference type="GeneID" id="80703456"/>
<comment type="similarity">
    <text evidence="1">Belongs to the DNA polymerase type-Y family.</text>
</comment>
<proteinExistence type="inferred from homology"/>
<dbReference type="GO" id="GO:0003684">
    <property type="term" value="F:damaged DNA binding"/>
    <property type="evidence" value="ECO:0007669"/>
    <property type="project" value="InterPro"/>
</dbReference>
<sequence>MSKVIFHIDMDSFFVSCERSKNESLINKPVVIASNLKRAIVTAMSYEVKNAGFKTGDPFYLVKDKIKDLIVIEPHYQLYSLMSKKIFNFLEQNFSKKIEIYSIDECYLDVTNAVRNFDSVLQLAKTIQEQILKVFKIPCSIGISYTKFLAKMSTNKAKPFGILQTKKEDIEKHFFDLSVKKIFGIGKASAKKLIYNNINTYSDLVNCQNDVFLKSVFGKNYFIFIQNLKGLNITKEHVLPHEVKSISNSETFMVADSNDENYLINELKKIVKNVCERANNSNLEGNEITVSLIQKNKLWNSKHKKIGIWTNNYETIWNHVFLLFKEMWRENEIRGLGIALRGLRTIFNNYSSLNLFKLDNKNIIDKIINEQNFLEGKNQLKTLYQYSKEKQINTENIKFLRKNSKTKNKTINLEEKWK</sequence>
<evidence type="ECO:0000259" key="2">
    <source>
        <dbReference type="PROSITE" id="PS50173"/>
    </source>
</evidence>
<dbReference type="KEGG" id="marg:MARG145_0406"/>
<dbReference type="Pfam" id="PF00817">
    <property type="entry name" value="IMS"/>
    <property type="match status" value="1"/>
</dbReference>
<dbReference type="SUPFAM" id="SSF56672">
    <property type="entry name" value="DNA/RNA polymerases"/>
    <property type="match status" value="1"/>
</dbReference>
<reference evidence="3" key="1">
    <citation type="submission" date="2022-11" db="EMBL/GenBank/DDBJ databases">
        <title>Draft genome of Mycoplasma arginini isolated from fly.</title>
        <authorList>
            <person name="Severgnini M."/>
            <person name="Gioia G."/>
            <person name="Cremonesi P."/>
            <person name="Moroni P."/>
            <person name="Addis M.F."/>
            <person name="Castiglioni B."/>
        </authorList>
    </citation>
    <scope>NUCLEOTIDE SEQUENCE</scope>
    <source>
        <strain evidence="3">QMP CG1-1632</strain>
    </source>
</reference>
<dbReference type="Pfam" id="PF11799">
    <property type="entry name" value="IMS_C"/>
    <property type="match status" value="1"/>
</dbReference>
<dbReference type="RefSeq" id="WP_060823380.1">
    <property type="nucleotide sequence ID" value="NZ_AP014657.1"/>
</dbReference>
<protein>
    <submittedName>
        <fullName evidence="3">DNA polymerase IV</fullName>
    </submittedName>
</protein>